<name>A0AAD7A1T5_9AGAR</name>
<dbReference type="EMBL" id="JARIHO010000018">
    <property type="protein sequence ID" value="KAJ7347784.1"/>
    <property type="molecule type" value="Genomic_DNA"/>
</dbReference>
<keyword evidence="3" id="KW-1185">Reference proteome</keyword>
<organism evidence="2 3">
    <name type="scientific">Mycena albidolilacea</name>
    <dbReference type="NCBI Taxonomy" id="1033008"/>
    <lineage>
        <taxon>Eukaryota</taxon>
        <taxon>Fungi</taxon>
        <taxon>Dikarya</taxon>
        <taxon>Basidiomycota</taxon>
        <taxon>Agaricomycotina</taxon>
        <taxon>Agaricomycetes</taxon>
        <taxon>Agaricomycetidae</taxon>
        <taxon>Agaricales</taxon>
        <taxon>Marasmiineae</taxon>
        <taxon>Mycenaceae</taxon>
        <taxon>Mycena</taxon>
    </lineage>
</organism>
<evidence type="ECO:0000256" key="1">
    <source>
        <dbReference type="SAM" id="MobiDB-lite"/>
    </source>
</evidence>
<evidence type="ECO:0000313" key="2">
    <source>
        <dbReference type="EMBL" id="KAJ7347784.1"/>
    </source>
</evidence>
<proteinExistence type="predicted"/>
<feature type="region of interest" description="Disordered" evidence="1">
    <location>
        <begin position="1"/>
        <end position="32"/>
    </location>
</feature>
<evidence type="ECO:0000313" key="3">
    <source>
        <dbReference type="Proteomes" id="UP001218218"/>
    </source>
</evidence>
<dbReference type="AlphaFoldDB" id="A0AAD7A1T5"/>
<accession>A0AAD7A1T5</accession>
<protein>
    <submittedName>
        <fullName evidence="2">Uncharacterized protein</fullName>
    </submittedName>
</protein>
<comment type="caution">
    <text evidence="2">The sequence shown here is derived from an EMBL/GenBank/DDBJ whole genome shotgun (WGS) entry which is preliminary data.</text>
</comment>
<reference evidence="2" key="1">
    <citation type="submission" date="2023-03" db="EMBL/GenBank/DDBJ databases">
        <title>Massive genome expansion in bonnet fungi (Mycena s.s.) driven by repeated elements and novel gene families across ecological guilds.</title>
        <authorList>
            <consortium name="Lawrence Berkeley National Laboratory"/>
            <person name="Harder C.B."/>
            <person name="Miyauchi S."/>
            <person name="Viragh M."/>
            <person name="Kuo A."/>
            <person name="Thoen E."/>
            <person name="Andreopoulos B."/>
            <person name="Lu D."/>
            <person name="Skrede I."/>
            <person name="Drula E."/>
            <person name="Henrissat B."/>
            <person name="Morin E."/>
            <person name="Kohler A."/>
            <person name="Barry K."/>
            <person name="LaButti K."/>
            <person name="Morin E."/>
            <person name="Salamov A."/>
            <person name="Lipzen A."/>
            <person name="Mereny Z."/>
            <person name="Hegedus B."/>
            <person name="Baldrian P."/>
            <person name="Stursova M."/>
            <person name="Weitz H."/>
            <person name="Taylor A."/>
            <person name="Grigoriev I.V."/>
            <person name="Nagy L.G."/>
            <person name="Martin F."/>
            <person name="Kauserud H."/>
        </authorList>
    </citation>
    <scope>NUCLEOTIDE SEQUENCE</scope>
    <source>
        <strain evidence="2">CBHHK002</strain>
    </source>
</reference>
<feature type="region of interest" description="Disordered" evidence="1">
    <location>
        <begin position="190"/>
        <end position="212"/>
    </location>
</feature>
<sequence length="212" mass="22099">MSFCPSVEEINEDDDPYGAPSTTNSDGPDLPAAFHCADWSNLKHPSTTSTAAGPSHPRLANIALPSVTQMRPPTNTANQMADLLQHHAIPPAGIICDARGAAISDDKAPMSSNVQSHPAERVLVHDLSGHTLYSLAVVNSSTSNAVHALQSTSSVHQPLSVQSGSIDPTLTYLPGYQAVISPVSVGPIQPRLQDSPAAEPGSPGLSLSTQQF</sequence>
<dbReference type="Proteomes" id="UP001218218">
    <property type="component" value="Unassembled WGS sequence"/>
</dbReference>
<gene>
    <name evidence="2" type="ORF">DFH08DRAFT_808562</name>
</gene>